<gene>
    <name evidence="7" type="ORF">N780_18435</name>
</gene>
<keyword evidence="8" id="KW-1185">Reference proteome</keyword>
<evidence type="ECO:0000256" key="3">
    <source>
        <dbReference type="ARBA" id="ARBA00022692"/>
    </source>
</evidence>
<evidence type="ECO:0000313" key="7">
    <source>
        <dbReference type="EMBL" id="KGP91614.1"/>
    </source>
</evidence>
<evidence type="ECO:0000256" key="2">
    <source>
        <dbReference type="ARBA" id="ARBA00009530"/>
    </source>
</evidence>
<organism evidence="7 8">
    <name type="scientific">Pontibacillus chungwhensis BH030062</name>
    <dbReference type="NCBI Taxonomy" id="1385513"/>
    <lineage>
        <taxon>Bacteria</taxon>
        <taxon>Bacillati</taxon>
        <taxon>Bacillota</taxon>
        <taxon>Bacilli</taxon>
        <taxon>Bacillales</taxon>
        <taxon>Bacillaceae</taxon>
        <taxon>Pontibacillus</taxon>
    </lineage>
</organism>
<comment type="similarity">
    <text evidence="2">Belongs to the UPF0057 (PMP3) family.</text>
</comment>
<evidence type="ECO:0000313" key="8">
    <source>
        <dbReference type="Proteomes" id="UP000030153"/>
    </source>
</evidence>
<comment type="subcellular location">
    <subcellularLocation>
        <location evidence="1">Membrane</location>
    </subcellularLocation>
</comment>
<reference evidence="7 8" key="1">
    <citation type="submission" date="2013-08" db="EMBL/GenBank/DDBJ databases">
        <title>Genome of Pontibacillus chungwhensis.</title>
        <authorList>
            <person name="Wang Q."/>
            <person name="Wang G."/>
        </authorList>
    </citation>
    <scope>NUCLEOTIDE SEQUENCE [LARGE SCALE GENOMIC DNA]</scope>
    <source>
        <strain evidence="7 8">BH030062</strain>
    </source>
</reference>
<evidence type="ECO:0000256" key="4">
    <source>
        <dbReference type="ARBA" id="ARBA00022989"/>
    </source>
</evidence>
<dbReference type="GO" id="GO:0016020">
    <property type="term" value="C:membrane"/>
    <property type="evidence" value="ECO:0007669"/>
    <property type="project" value="UniProtKB-SubCell"/>
</dbReference>
<dbReference type="PANTHER" id="PTHR21659:SF42">
    <property type="entry name" value="UPF0057 MEMBRANE PROTEIN ZK632.10-RELATED"/>
    <property type="match status" value="1"/>
</dbReference>
<dbReference type="PANTHER" id="PTHR21659">
    <property type="entry name" value="HYDROPHOBIC PROTEIN RCI2 LOW TEMPERATURE AND SALT RESPONSIVE PROTEIN LTI6 -RELATED"/>
    <property type="match status" value="1"/>
</dbReference>
<accession>A0A0A2UUK6</accession>
<dbReference type="EMBL" id="AVBG01000005">
    <property type="protein sequence ID" value="KGP91614.1"/>
    <property type="molecule type" value="Genomic_DNA"/>
</dbReference>
<evidence type="ECO:0000256" key="5">
    <source>
        <dbReference type="ARBA" id="ARBA00023136"/>
    </source>
</evidence>
<name>A0A0A2UUK6_9BACI</name>
<dbReference type="InterPro" id="IPR000612">
    <property type="entry name" value="PMP3"/>
</dbReference>
<dbReference type="STRING" id="1385513.N780_18435"/>
<dbReference type="OrthoDB" id="2692128at2"/>
<comment type="caution">
    <text evidence="7">The sequence shown here is derived from an EMBL/GenBank/DDBJ whole genome shotgun (WGS) entry which is preliminary data.</text>
</comment>
<feature type="transmembrane region" description="Helical" evidence="6">
    <location>
        <begin position="23"/>
        <end position="45"/>
    </location>
</feature>
<protein>
    <submittedName>
        <fullName evidence="7">Hemolysin BL lytic component L2</fullName>
    </submittedName>
</protein>
<keyword evidence="4 6" id="KW-1133">Transmembrane helix</keyword>
<dbReference type="PROSITE" id="PS01309">
    <property type="entry name" value="UPF0057"/>
    <property type="match status" value="1"/>
</dbReference>
<keyword evidence="3 6" id="KW-0812">Transmembrane</keyword>
<dbReference type="Pfam" id="PF01679">
    <property type="entry name" value="Pmp3"/>
    <property type="match status" value="1"/>
</dbReference>
<proteinExistence type="inferred from homology"/>
<dbReference type="eggNOG" id="COG0401">
    <property type="taxonomic scope" value="Bacteria"/>
</dbReference>
<evidence type="ECO:0000256" key="6">
    <source>
        <dbReference type="SAM" id="Phobius"/>
    </source>
</evidence>
<keyword evidence="5 6" id="KW-0472">Membrane</keyword>
<dbReference type="Proteomes" id="UP000030153">
    <property type="component" value="Unassembled WGS sequence"/>
</dbReference>
<dbReference type="AlphaFoldDB" id="A0A0A2UUK6"/>
<evidence type="ECO:0000256" key="1">
    <source>
        <dbReference type="ARBA" id="ARBA00004370"/>
    </source>
</evidence>
<sequence length="61" mass="6604">MLYLLAILLPPIAVLFVGKPFQAIINLLLTILGVIPGAIHAVLVVKDHKDDKRAKKYGTAV</sequence>
<dbReference type="RefSeq" id="WP_036782445.1">
    <property type="nucleotide sequence ID" value="NZ_AVBG01000005.1"/>
</dbReference>